<dbReference type="Proteomes" id="UP000006039">
    <property type="component" value="Unassembled WGS sequence"/>
</dbReference>
<organism evidence="2">
    <name type="scientific">Gaeumannomyces tritici (strain R3-111a-1)</name>
    <name type="common">Wheat and barley take-all root rot fungus</name>
    <name type="synonym">Gaeumannomyces graminis var. tritici</name>
    <dbReference type="NCBI Taxonomy" id="644352"/>
    <lineage>
        <taxon>Eukaryota</taxon>
        <taxon>Fungi</taxon>
        <taxon>Dikarya</taxon>
        <taxon>Ascomycota</taxon>
        <taxon>Pezizomycotina</taxon>
        <taxon>Sordariomycetes</taxon>
        <taxon>Sordariomycetidae</taxon>
        <taxon>Magnaporthales</taxon>
        <taxon>Magnaporthaceae</taxon>
        <taxon>Gaeumannomyces</taxon>
    </lineage>
</organism>
<keyword evidence="1" id="KW-0732">Signal</keyword>
<dbReference type="VEuPathDB" id="FungiDB:GGTG_00459"/>
<feature type="signal peptide" evidence="1">
    <location>
        <begin position="1"/>
        <end position="20"/>
    </location>
</feature>
<evidence type="ECO:0000313" key="3">
    <source>
        <dbReference type="EnsemblFungi" id="EJT80460"/>
    </source>
</evidence>
<name>J3NGS0_GAET3</name>
<reference evidence="3" key="4">
    <citation type="journal article" date="2015" name="G3 (Bethesda)">
        <title>Genome sequences of three phytopathogenic species of the Magnaporthaceae family of fungi.</title>
        <authorList>
            <person name="Okagaki L.H."/>
            <person name="Nunes C.C."/>
            <person name="Sailsbery J."/>
            <person name="Clay B."/>
            <person name="Brown D."/>
            <person name="John T."/>
            <person name="Oh Y."/>
            <person name="Young N."/>
            <person name="Fitzgerald M."/>
            <person name="Haas B.J."/>
            <person name="Zeng Q."/>
            <person name="Young S."/>
            <person name="Adiconis X."/>
            <person name="Fan L."/>
            <person name="Levin J.Z."/>
            <person name="Mitchell T.K."/>
            <person name="Okubara P.A."/>
            <person name="Farman M.L."/>
            <person name="Kohn L.M."/>
            <person name="Birren B."/>
            <person name="Ma L.-J."/>
            <person name="Dean R.A."/>
        </authorList>
    </citation>
    <scope>NUCLEOTIDE SEQUENCE</scope>
    <source>
        <strain evidence="3">R3-111a-1</strain>
    </source>
</reference>
<reference evidence="2" key="2">
    <citation type="submission" date="2010-07" db="EMBL/GenBank/DDBJ databases">
        <authorList>
            <consortium name="The Broad Institute Genome Sequencing Platform"/>
            <consortium name="Broad Institute Genome Sequencing Center for Infectious Disease"/>
            <person name="Ma L.-J."/>
            <person name="Dead R."/>
            <person name="Young S."/>
            <person name="Zeng Q."/>
            <person name="Koehrsen M."/>
            <person name="Alvarado L."/>
            <person name="Berlin A."/>
            <person name="Chapman S.B."/>
            <person name="Chen Z."/>
            <person name="Freedman E."/>
            <person name="Gellesch M."/>
            <person name="Goldberg J."/>
            <person name="Griggs A."/>
            <person name="Gujja S."/>
            <person name="Heilman E.R."/>
            <person name="Heiman D."/>
            <person name="Hepburn T."/>
            <person name="Howarth C."/>
            <person name="Jen D."/>
            <person name="Larson L."/>
            <person name="Mehta T."/>
            <person name="Neiman D."/>
            <person name="Pearson M."/>
            <person name="Roberts A."/>
            <person name="Saif S."/>
            <person name="Shea T."/>
            <person name="Shenoy N."/>
            <person name="Sisk P."/>
            <person name="Stolte C."/>
            <person name="Sykes S."/>
            <person name="Walk T."/>
            <person name="White J."/>
            <person name="Yandava C."/>
            <person name="Haas B."/>
            <person name="Nusbaum C."/>
            <person name="Birren B."/>
        </authorList>
    </citation>
    <scope>NUCLEOTIDE SEQUENCE</scope>
    <source>
        <strain evidence="2">R3-111a-1</strain>
    </source>
</reference>
<evidence type="ECO:0000256" key="1">
    <source>
        <dbReference type="SAM" id="SignalP"/>
    </source>
</evidence>
<gene>
    <name evidence="3" type="primary">20340917</name>
    <name evidence="2" type="ORF">GGTG_00459</name>
</gene>
<dbReference type="GeneID" id="20340917"/>
<dbReference type="EnsemblFungi" id="EJT80460">
    <property type="protein sequence ID" value="EJT80460"/>
    <property type="gene ID" value="GGTG_00459"/>
</dbReference>
<feature type="chain" id="PRO_5015094083" evidence="1">
    <location>
        <begin position="21"/>
        <end position="120"/>
    </location>
</feature>
<dbReference type="EMBL" id="GL385395">
    <property type="protein sequence ID" value="EJT80460.1"/>
    <property type="molecule type" value="Genomic_DNA"/>
</dbReference>
<reference evidence="3" key="5">
    <citation type="submission" date="2018-04" db="UniProtKB">
        <authorList>
            <consortium name="EnsemblFungi"/>
        </authorList>
    </citation>
    <scope>IDENTIFICATION</scope>
    <source>
        <strain evidence="3">R3-111a-1</strain>
    </source>
</reference>
<accession>J3NGS0</accession>
<sequence length="120" mass="14232">MRFLYFFCFFLNALLISNWAFCKFNNFVWHVGLNCYPIYLILGLHDFYFEIIFKCKINGLESKYKANVINHLSVNYKVEKLIVNNVIRFSCIRICIVPNGFKSNEIMYKGFGYVTNGRHS</sequence>
<protein>
    <submittedName>
        <fullName evidence="2 3">Uncharacterized protein</fullName>
    </submittedName>
</protein>
<dbReference type="HOGENOM" id="CLU_2049840_0_0_1"/>
<evidence type="ECO:0000313" key="4">
    <source>
        <dbReference type="Proteomes" id="UP000006039"/>
    </source>
</evidence>
<dbReference type="AlphaFoldDB" id="J3NGS0"/>
<dbReference type="RefSeq" id="XP_009216469.1">
    <property type="nucleotide sequence ID" value="XM_009218205.1"/>
</dbReference>
<reference evidence="2" key="3">
    <citation type="submission" date="2010-09" db="EMBL/GenBank/DDBJ databases">
        <title>Annotation of Gaeumannomyces graminis var. tritici R3-111a-1.</title>
        <authorList>
            <consortium name="The Broad Institute Genome Sequencing Platform"/>
            <person name="Ma L.-J."/>
            <person name="Dead R."/>
            <person name="Young S.K."/>
            <person name="Zeng Q."/>
            <person name="Gargeya S."/>
            <person name="Fitzgerald M."/>
            <person name="Haas B."/>
            <person name="Abouelleil A."/>
            <person name="Alvarado L."/>
            <person name="Arachchi H.M."/>
            <person name="Berlin A."/>
            <person name="Brown A."/>
            <person name="Chapman S.B."/>
            <person name="Chen Z."/>
            <person name="Dunbar C."/>
            <person name="Freedman E."/>
            <person name="Gearin G."/>
            <person name="Gellesch M."/>
            <person name="Goldberg J."/>
            <person name="Griggs A."/>
            <person name="Gujja S."/>
            <person name="Heiman D."/>
            <person name="Howarth C."/>
            <person name="Larson L."/>
            <person name="Lui A."/>
            <person name="MacDonald P.J.P."/>
            <person name="Mehta T."/>
            <person name="Montmayeur A."/>
            <person name="Murphy C."/>
            <person name="Neiman D."/>
            <person name="Pearson M."/>
            <person name="Priest M."/>
            <person name="Roberts A."/>
            <person name="Saif S."/>
            <person name="Shea T."/>
            <person name="Shenoy N."/>
            <person name="Sisk P."/>
            <person name="Stolte C."/>
            <person name="Sykes S."/>
            <person name="Yandava C."/>
            <person name="Wortman J."/>
            <person name="Nusbaum C."/>
            <person name="Birren B."/>
        </authorList>
    </citation>
    <scope>NUCLEOTIDE SEQUENCE</scope>
    <source>
        <strain evidence="2">R3-111a-1</strain>
    </source>
</reference>
<reference evidence="4" key="1">
    <citation type="submission" date="2010-07" db="EMBL/GenBank/DDBJ databases">
        <title>The genome sequence of Gaeumannomyces graminis var. tritici strain R3-111a-1.</title>
        <authorList>
            <consortium name="The Broad Institute Genome Sequencing Platform"/>
            <person name="Ma L.-J."/>
            <person name="Dead R."/>
            <person name="Young S."/>
            <person name="Zeng Q."/>
            <person name="Koehrsen M."/>
            <person name="Alvarado L."/>
            <person name="Berlin A."/>
            <person name="Chapman S.B."/>
            <person name="Chen Z."/>
            <person name="Freedman E."/>
            <person name="Gellesch M."/>
            <person name="Goldberg J."/>
            <person name="Griggs A."/>
            <person name="Gujja S."/>
            <person name="Heilman E.R."/>
            <person name="Heiman D."/>
            <person name="Hepburn T."/>
            <person name="Howarth C."/>
            <person name="Jen D."/>
            <person name="Larson L."/>
            <person name="Mehta T."/>
            <person name="Neiman D."/>
            <person name="Pearson M."/>
            <person name="Roberts A."/>
            <person name="Saif S."/>
            <person name="Shea T."/>
            <person name="Shenoy N."/>
            <person name="Sisk P."/>
            <person name="Stolte C."/>
            <person name="Sykes S."/>
            <person name="Walk T."/>
            <person name="White J."/>
            <person name="Yandava C."/>
            <person name="Haas B."/>
            <person name="Nusbaum C."/>
            <person name="Birren B."/>
        </authorList>
    </citation>
    <scope>NUCLEOTIDE SEQUENCE [LARGE SCALE GENOMIC DNA]</scope>
    <source>
        <strain evidence="4">R3-111a-1</strain>
    </source>
</reference>
<proteinExistence type="predicted"/>
<evidence type="ECO:0000313" key="2">
    <source>
        <dbReference type="EMBL" id="EJT80460.1"/>
    </source>
</evidence>
<keyword evidence="4" id="KW-1185">Reference proteome</keyword>